<evidence type="ECO:0000313" key="8">
    <source>
        <dbReference type="Proteomes" id="UP000600365"/>
    </source>
</evidence>
<gene>
    <name evidence="7" type="ORF">GCM10011579_079720</name>
</gene>
<evidence type="ECO:0000259" key="6">
    <source>
        <dbReference type="Pfam" id="PF14833"/>
    </source>
</evidence>
<dbReference type="PIRSF" id="PIRSF000103">
    <property type="entry name" value="HIBADH"/>
    <property type="match status" value="1"/>
</dbReference>
<organism evidence="7 8">
    <name type="scientific">Streptomyces albiflavescens</name>
    <dbReference type="NCBI Taxonomy" id="1623582"/>
    <lineage>
        <taxon>Bacteria</taxon>
        <taxon>Bacillati</taxon>
        <taxon>Actinomycetota</taxon>
        <taxon>Actinomycetes</taxon>
        <taxon>Kitasatosporales</taxon>
        <taxon>Streptomycetaceae</taxon>
        <taxon>Streptomyces</taxon>
    </lineage>
</organism>
<sequence>MSASPAPRPHTAVIGLGAMGLPMARRLAAHLPLSVYDIAPARRALLASAGGTDAASPAEAARDADVVLLAVRDQSQVDGALFGENGAAETLRPGSTVILTSTVGPEAARATAERLAENGILTVDAPVSGGPVRAGDGDLLIVVGAEDKALDLARPVLDLLASTLTIVGPRPGDGQALKAINQLLAGVHIAAAAEAIALARGLGLAPGTVVESLRHGAAGSFMFGDRGPRMVETYESDVAPEVKSRLDIFVKDMGIVTGIAKDAHVPVPLASAAQQLYLLGERAGLAAHDDSSVVTVLSPKSTPAQNGEDR</sequence>
<proteinExistence type="inferred from homology"/>
<dbReference type="GO" id="GO:0016491">
    <property type="term" value="F:oxidoreductase activity"/>
    <property type="evidence" value="ECO:0007669"/>
    <property type="project" value="UniProtKB-KW"/>
</dbReference>
<dbReference type="PANTHER" id="PTHR43060">
    <property type="entry name" value="3-HYDROXYISOBUTYRATE DEHYDROGENASE-LIKE 1, MITOCHONDRIAL-RELATED"/>
    <property type="match status" value="1"/>
</dbReference>
<dbReference type="GO" id="GO:0050661">
    <property type="term" value="F:NADP binding"/>
    <property type="evidence" value="ECO:0007669"/>
    <property type="project" value="InterPro"/>
</dbReference>
<dbReference type="SUPFAM" id="SSF48179">
    <property type="entry name" value="6-phosphogluconate dehydrogenase C-terminal domain-like"/>
    <property type="match status" value="1"/>
</dbReference>
<dbReference type="InterPro" id="IPR006115">
    <property type="entry name" value="6PGDH_NADP-bd"/>
</dbReference>
<dbReference type="InterPro" id="IPR036291">
    <property type="entry name" value="NAD(P)-bd_dom_sf"/>
</dbReference>
<dbReference type="EMBL" id="BMMM01000019">
    <property type="protein sequence ID" value="GGN87205.1"/>
    <property type="molecule type" value="Genomic_DNA"/>
</dbReference>
<evidence type="ECO:0000256" key="1">
    <source>
        <dbReference type="ARBA" id="ARBA00009080"/>
    </source>
</evidence>
<dbReference type="RefSeq" id="WP_189190986.1">
    <property type="nucleotide sequence ID" value="NZ_BMMM01000019.1"/>
</dbReference>
<accession>A0A917YDF9</accession>
<dbReference type="PANTHER" id="PTHR43060:SF15">
    <property type="entry name" value="3-HYDROXYISOBUTYRATE DEHYDROGENASE-LIKE 1, MITOCHONDRIAL-RELATED"/>
    <property type="match status" value="1"/>
</dbReference>
<dbReference type="InterPro" id="IPR008927">
    <property type="entry name" value="6-PGluconate_DH-like_C_sf"/>
</dbReference>
<protein>
    <submittedName>
        <fullName evidence="7">Beta-hydroxyacid dehydrogenase</fullName>
    </submittedName>
</protein>
<comment type="caution">
    <text evidence="7">The sequence shown here is derived from an EMBL/GenBank/DDBJ whole genome shotgun (WGS) entry which is preliminary data.</text>
</comment>
<comment type="similarity">
    <text evidence="1">Belongs to the HIBADH-related family.</text>
</comment>
<evidence type="ECO:0000256" key="3">
    <source>
        <dbReference type="ARBA" id="ARBA00023027"/>
    </source>
</evidence>
<dbReference type="PROSITE" id="PS00895">
    <property type="entry name" value="3_HYDROXYISOBUT_DH"/>
    <property type="match status" value="1"/>
</dbReference>
<dbReference type="Pfam" id="PF03446">
    <property type="entry name" value="NAD_binding_2"/>
    <property type="match status" value="1"/>
</dbReference>
<feature type="domain" description="3-hydroxyisobutyrate dehydrogenase-like NAD-binding" evidence="6">
    <location>
        <begin position="172"/>
        <end position="297"/>
    </location>
</feature>
<keyword evidence="8" id="KW-1185">Reference proteome</keyword>
<name>A0A917YDF9_9ACTN</name>
<dbReference type="AlphaFoldDB" id="A0A917YDF9"/>
<dbReference type="Gene3D" id="1.10.1040.10">
    <property type="entry name" value="N-(1-d-carboxylethyl)-l-norvaline Dehydrogenase, domain 2"/>
    <property type="match status" value="1"/>
</dbReference>
<evidence type="ECO:0000256" key="4">
    <source>
        <dbReference type="PIRSR" id="PIRSR000103-1"/>
    </source>
</evidence>
<keyword evidence="3" id="KW-0520">NAD</keyword>
<dbReference type="SUPFAM" id="SSF51735">
    <property type="entry name" value="NAD(P)-binding Rossmann-fold domains"/>
    <property type="match status" value="1"/>
</dbReference>
<dbReference type="InterPro" id="IPR029154">
    <property type="entry name" value="HIBADH-like_NADP-bd"/>
</dbReference>
<reference evidence="7 8" key="1">
    <citation type="journal article" date="2014" name="Int. J. Syst. Evol. Microbiol.">
        <title>Complete genome sequence of Corynebacterium casei LMG S-19264T (=DSM 44701T), isolated from a smear-ripened cheese.</title>
        <authorList>
            <consortium name="US DOE Joint Genome Institute (JGI-PGF)"/>
            <person name="Walter F."/>
            <person name="Albersmeier A."/>
            <person name="Kalinowski J."/>
            <person name="Ruckert C."/>
        </authorList>
    </citation>
    <scope>NUCLEOTIDE SEQUENCE [LARGE SCALE GENOMIC DNA]</scope>
    <source>
        <strain evidence="7 8">CGMCC 4.7111</strain>
    </source>
</reference>
<dbReference type="Proteomes" id="UP000600365">
    <property type="component" value="Unassembled WGS sequence"/>
</dbReference>
<dbReference type="Pfam" id="PF14833">
    <property type="entry name" value="NAD_binding_11"/>
    <property type="match status" value="1"/>
</dbReference>
<feature type="active site" evidence="4">
    <location>
        <position position="178"/>
    </location>
</feature>
<keyword evidence="2" id="KW-0560">Oxidoreductase</keyword>
<dbReference type="InterPro" id="IPR015815">
    <property type="entry name" value="HIBADH-related"/>
</dbReference>
<dbReference type="GO" id="GO:0016054">
    <property type="term" value="P:organic acid catabolic process"/>
    <property type="evidence" value="ECO:0007669"/>
    <property type="project" value="UniProtKB-ARBA"/>
</dbReference>
<dbReference type="InterPro" id="IPR002204">
    <property type="entry name" value="3-OH-isobutyrate_DH-rel_CS"/>
</dbReference>
<feature type="domain" description="6-phosphogluconate dehydrogenase NADP-binding" evidence="5">
    <location>
        <begin position="12"/>
        <end position="168"/>
    </location>
</feature>
<evidence type="ECO:0000259" key="5">
    <source>
        <dbReference type="Pfam" id="PF03446"/>
    </source>
</evidence>
<dbReference type="InterPro" id="IPR013328">
    <property type="entry name" value="6PGD_dom2"/>
</dbReference>
<dbReference type="GO" id="GO:0051287">
    <property type="term" value="F:NAD binding"/>
    <property type="evidence" value="ECO:0007669"/>
    <property type="project" value="InterPro"/>
</dbReference>
<evidence type="ECO:0000256" key="2">
    <source>
        <dbReference type="ARBA" id="ARBA00023002"/>
    </source>
</evidence>
<evidence type="ECO:0000313" key="7">
    <source>
        <dbReference type="EMBL" id="GGN87205.1"/>
    </source>
</evidence>
<dbReference type="Gene3D" id="3.40.50.720">
    <property type="entry name" value="NAD(P)-binding Rossmann-like Domain"/>
    <property type="match status" value="1"/>
</dbReference>